<evidence type="ECO:0000256" key="2">
    <source>
        <dbReference type="ARBA" id="ARBA00022617"/>
    </source>
</evidence>
<dbReference type="EMBL" id="JAATJS010000002">
    <property type="protein sequence ID" value="NIX75905.1"/>
    <property type="molecule type" value="Genomic_DNA"/>
</dbReference>
<evidence type="ECO:0000256" key="3">
    <source>
        <dbReference type="ARBA" id="ARBA00022723"/>
    </source>
</evidence>
<organism evidence="5 6">
    <name type="scientific">Microvirga terricola</name>
    <dbReference type="NCBI Taxonomy" id="2719797"/>
    <lineage>
        <taxon>Bacteria</taxon>
        <taxon>Pseudomonadati</taxon>
        <taxon>Pseudomonadota</taxon>
        <taxon>Alphaproteobacteria</taxon>
        <taxon>Hyphomicrobiales</taxon>
        <taxon>Methylobacteriaceae</taxon>
        <taxon>Microvirga</taxon>
    </lineage>
</organism>
<dbReference type="Gene3D" id="1.10.490.10">
    <property type="entry name" value="Globins"/>
    <property type="match status" value="1"/>
</dbReference>
<reference evidence="5 6" key="1">
    <citation type="submission" date="2020-03" db="EMBL/GenBank/DDBJ databases">
        <title>The genome sequence of Microvirga sp. c23x22.</title>
        <authorList>
            <person name="Zhang X."/>
        </authorList>
    </citation>
    <scope>NUCLEOTIDE SEQUENCE [LARGE SCALE GENOMIC DNA]</scope>
    <source>
        <strain evidence="6">c23x22</strain>
    </source>
</reference>
<evidence type="ECO:0000313" key="5">
    <source>
        <dbReference type="EMBL" id="NIX75905.1"/>
    </source>
</evidence>
<dbReference type="InterPro" id="IPR001486">
    <property type="entry name" value="Hemoglobin_trunc"/>
</dbReference>
<comment type="caution">
    <text evidence="5">The sequence shown here is derived from an EMBL/GenBank/DDBJ whole genome shotgun (WGS) entry which is preliminary data.</text>
</comment>
<dbReference type="InterPro" id="IPR009050">
    <property type="entry name" value="Globin-like_sf"/>
</dbReference>
<protein>
    <submittedName>
        <fullName evidence="5">Group III truncated hemoglobin</fullName>
    </submittedName>
</protein>
<keyword evidence="1" id="KW-0813">Transport</keyword>
<keyword evidence="2" id="KW-0349">Heme</keyword>
<dbReference type="InterPro" id="IPR012292">
    <property type="entry name" value="Globin/Proto"/>
</dbReference>
<evidence type="ECO:0000256" key="4">
    <source>
        <dbReference type="ARBA" id="ARBA00023004"/>
    </source>
</evidence>
<evidence type="ECO:0000313" key="6">
    <source>
        <dbReference type="Proteomes" id="UP000707352"/>
    </source>
</evidence>
<dbReference type="RefSeq" id="WP_167671826.1">
    <property type="nucleotide sequence ID" value="NZ_JAATJS010000002.1"/>
</dbReference>
<dbReference type="CDD" id="cd08916">
    <property type="entry name" value="TrHb3_P"/>
    <property type="match status" value="1"/>
</dbReference>
<sequence length="148" mass="16560">MASSTTAIPLIEPATGVTEDVIRCLVETFYDRVLRDDELGPIFRQALAQRWSEHLAIMVDFWSSIALRTGRYQGKPQQAHRGLELVEGHFERWLTLFEATAREVCEPEVALFFIDRAHRIADSLQIGLNIGPKALHLPSRATSGDACG</sequence>
<proteinExistence type="predicted"/>
<keyword evidence="3" id="KW-0479">Metal-binding</keyword>
<dbReference type="Pfam" id="PF01152">
    <property type="entry name" value="Bac_globin"/>
    <property type="match status" value="1"/>
</dbReference>
<keyword evidence="6" id="KW-1185">Reference proteome</keyword>
<dbReference type="SUPFAM" id="SSF46458">
    <property type="entry name" value="Globin-like"/>
    <property type="match status" value="1"/>
</dbReference>
<keyword evidence="4" id="KW-0408">Iron</keyword>
<dbReference type="Proteomes" id="UP000707352">
    <property type="component" value="Unassembled WGS sequence"/>
</dbReference>
<evidence type="ECO:0000256" key="1">
    <source>
        <dbReference type="ARBA" id="ARBA00022448"/>
    </source>
</evidence>
<gene>
    <name evidence="5" type="ORF">HB375_04650</name>
</gene>
<name>A0ABX0VA69_9HYPH</name>
<accession>A0ABX0VA69</accession>